<dbReference type="EMBL" id="CP155618">
    <property type="protein sequence ID" value="XBL15661.1"/>
    <property type="molecule type" value="Genomic_DNA"/>
</dbReference>
<reference evidence="1" key="1">
    <citation type="submission" date="2024-04" db="EMBL/GenBank/DDBJ databases">
        <title>Mariniflexile litorale, isolated from the shallow sediments of the Sea of Japan.</title>
        <authorList>
            <person name="Romanenko L."/>
            <person name="Isaeva M."/>
        </authorList>
    </citation>
    <scope>NUCLEOTIDE SEQUENCE [LARGE SCALE GENOMIC DNA]</scope>
    <source>
        <strain evidence="1">KMM 9835</strain>
    </source>
</reference>
<dbReference type="Proteomes" id="UP001224325">
    <property type="component" value="Chromosome"/>
</dbReference>
<evidence type="ECO:0000313" key="2">
    <source>
        <dbReference type="Proteomes" id="UP001224325"/>
    </source>
</evidence>
<proteinExistence type="predicted"/>
<gene>
    <name evidence="1" type="ORF">QLS71_006495</name>
</gene>
<dbReference type="KEGG" id="mlil:QLS71_006495"/>
<accession>A0AAU7EJH9</accession>
<keyword evidence="2" id="KW-1185">Reference proteome</keyword>
<evidence type="ECO:0008006" key="3">
    <source>
        <dbReference type="Google" id="ProtNLM"/>
    </source>
</evidence>
<dbReference type="Gene3D" id="2.60.40.1930">
    <property type="match status" value="1"/>
</dbReference>
<protein>
    <recommendedName>
        <fullName evidence="3">TonB-dependent receptor-like protein</fullName>
    </recommendedName>
</protein>
<sequence length="923" mass="106535">MKNKFLGLTFYILFLFANNRVQCQEQDLNLTTSKEFYAEKIYLQLSSTVFTTDKTIWFKAIVTDLNHTPTKLSGILHVELIDFDERVIDQKLLKLEKGIADSFFQLNEAMSSGRYLIRAYTKWNTNFDADFISEYYINLYTPKTILENEEAIRGIILTENESKQYELSAKVFPRVIDPKYRGKLMLYIDMDTKEDSVEIKKDKQGDYRFNYLLPEAVVKAKLELRLDAIKLKNNNYGFVNTYSKTFFIDKDYLDLQFFPEGGKLVDGVLSTVAFKALDYKNEGQKVSGNIVDQYDSVIAPFVSNKLGMGITYFKADVDKIYYGSVKNNRDVEYKFMLPKVVPIGQVLTVRQAGNYIRIGINSNDLKQDSIYLKVQSRGVTFHNSKLQLKNGIVNIALEKKSLPEGIVKLTILNTNKEPVCERLIYNFSEDYRLNITATPHLKQYSQRDKTIINIFTKDKDSQLVKAHLSVLILNKEQLGRMQDRRQNILSYFLLNSELRGNIESPYIYFDKANKNRHRDMDALMLTQGWRHYKYENSEITTNFKIEPEKTLVVSGTVGEFFNPNNKKKQPLDLTLMTFGKPQSVFKQQVDSTGYFNFYLDDMYADDLEILIQSKNYKGKQKDYTINIDKTLPPNINYKKKESIQLVDSINNYLKENIERKHVEEDFKVSSGTIALDEVKLSGYKLTTEREKMMNLHGPPDIVIEDKELHKEIKKWSYGLFSVLLFSYPEDISIRRVGRNGGFLLAEAHGADFTFIIIDGIPVKIENYGLIGSLPTEEIKSVEIIKSPKNPRKYVNEVFGDPRALDGALTISFISIYTYSKKGLFGVQRTSGIFKGTISGLTPQREFYAPKYEDLQHDDWNIPDLRSVVYWNPNIITDIEGKAQIDFYNADNTGDMLVVVEGITENGHIGYYNMSYTVDEKIEK</sequence>
<dbReference type="RefSeq" id="WP_308991841.1">
    <property type="nucleotide sequence ID" value="NZ_CP155618.1"/>
</dbReference>
<evidence type="ECO:0000313" key="1">
    <source>
        <dbReference type="EMBL" id="XBL15661.1"/>
    </source>
</evidence>
<name>A0AAU7EJH9_9FLAO</name>
<dbReference type="AlphaFoldDB" id="A0AAU7EJH9"/>
<organism evidence="1 2">
    <name type="scientific">Mariniflexile litorale</name>
    <dbReference type="NCBI Taxonomy" id="3045158"/>
    <lineage>
        <taxon>Bacteria</taxon>
        <taxon>Pseudomonadati</taxon>
        <taxon>Bacteroidota</taxon>
        <taxon>Flavobacteriia</taxon>
        <taxon>Flavobacteriales</taxon>
        <taxon>Flavobacteriaceae</taxon>
        <taxon>Mariniflexile</taxon>
    </lineage>
</organism>